<dbReference type="GO" id="GO:0005737">
    <property type="term" value="C:cytoplasm"/>
    <property type="evidence" value="ECO:0007669"/>
    <property type="project" value="UniProtKB-SubCell"/>
</dbReference>
<evidence type="ECO:0000256" key="1">
    <source>
        <dbReference type="ARBA" id="ARBA00000135"/>
    </source>
</evidence>
<comment type="function">
    <text evidence="7">Presumably involved in the processing and regular turnover of intracellular proteins. Catalyzes the removal of unsubstituted N-terminal amino acids from various peptides.</text>
</comment>
<dbReference type="Proteomes" id="UP000233256">
    <property type="component" value="Unassembled WGS sequence"/>
</dbReference>
<evidence type="ECO:0000256" key="7">
    <source>
        <dbReference type="HAMAP-Rule" id="MF_00181"/>
    </source>
</evidence>
<dbReference type="InterPro" id="IPR043472">
    <property type="entry name" value="Macro_dom-like"/>
</dbReference>
<keyword evidence="7" id="KW-0464">Manganese</keyword>
<feature type="binding site" evidence="7">
    <location>
        <position position="299"/>
    </location>
    <ligand>
        <name>Mn(2+)</name>
        <dbReference type="ChEBI" id="CHEBI:29035"/>
        <label>1</label>
    </ligand>
</feature>
<dbReference type="InterPro" id="IPR000819">
    <property type="entry name" value="Peptidase_M17_C"/>
</dbReference>
<proteinExistence type="inferred from homology"/>
<keyword evidence="7" id="KW-0963">Cytoplasm</keyword>
<accession>A0A2N1PV29</accession>
<protein>
    <recommendedName>
        <fullName evidence="7">Probable cytosol aminopeptidase</fullName>
        <ecNumber evidence="7">3.4.11.1</ecNumber>
    </recommendedName>
    <alternativeName>
        <fullName evidence="7">Leucine aminopeptidase</fullName>
        <shortName evidence="7">LAP</shortName>
        <ecNumber evidence="7">3.4.11.10</ecNumber>
    </alternativeName>
    <alternativeName>
        <fullName evidence="7">Leucyl aminopeptidase</fullName>
    </alternativeName>
</protein>
<dbReference type="SUPFAM" id="SSF52949">
    <property type="entry name" value="Macro domain-like"/>
    <property type="match status" value="1"/>
</dbReference>
<dbReference type="Gene3D" id="3.40.630.10">
    <property type="entry name" value="Zn peptidases"/>
    <property type="match status" value="1"/>
</dbReference>
<gene>
    <name evidence="7" type="primary">pepA</name>
    <name evidence="9" type="ORF">CVV64_01670</name>
</gene>
<dbReference type="EC" id="3.4.11.1" evidence="7"/>
<evidence type="ECO:0000256" key="6">
    <source>
        <dbReference type="ARBA" id="ARBA00022801"/>
    </source>
</evidence>
<dbReference type="EMBL" id="PGXC01000001">
    <property type="protein sequence ID" value="PKK92152.1"/>
    <property type="molecule type" value="Genomic_DNA"/>
</dbReference>
<dbReference type="HAMAP" id="MF_00181">
    <property type="entry name" value="Cytosol_peptidase_M17"/>
    <property type="match status" value="1"/>
</dbReference>
<keyword evidence="7" id="KW-0479">Metal-binding</keyword>
<feature type="binding site" evidence="7">
    <location>
        <position position="299"/>
    </location>
    <ligand>
        <name>Mn(2+)</name>
        <dbReference type="ChEBI" id="CHEBI:29035"/>
        <label>2</label>
    </ligand>
</feature>
<reference evidence="9 10" key="1">
    <citation type="journal article" date="2017" name="ISME J.">
        <title>Potential for microbial H2 and metal transformations associated with novel bacteria and archaea in deep terrestrial subsurface sediments.</title>
        <authorList>
            <person name="Hernsdorf A.W."/>
            <person name="Amano Y."/>
            <person name="Miyakawa K."/>
            <person name="Ise K."/>
            <person name="Suzuki Y."/>
            <person name="Anantharaman K."/>
            <person name="Probst A."/>
            <person name="Burstein D."/>
            <person name="Thomas B.C."/>
            <person name="Banfield J.F."/>
        </authorList>
    </citation>
    <scope>NUCLEOTIDE SEQUENCE [LARGE SCALE GENOMIC DNA]</scope>
    <source>
        <strain evidence="9">HGW-Wallbacteria-1</strain>
    </source>
</reference>
<feature type="binding site" evidence="7">
    <location>
        <position position="317"/>
    </location>
    <ligand>
        <name>Mn(2+)</name>
        <dbReference type="ChEBI" id="CHEBI:29035"/>
        <label>2</label>
    </ligand>
</feature>
<dbReference type="EC" id="3.4.11.10" evidence="7"/>
<dbReference type="InterPro" id="IPR008283">
    <property type="entry name" value="Peptidase_M17_N"/>
</dbReference>
<comment type="catalytic activity">
    <reaction evidence="1 7">
        <text>Release of an N-terminal amino acid, Xaa-|-Yaa-, in which Xaa is preferably Leu, but may be other amino acids including Pro although not Arg or Lys, and Yaa may be Pro. Amino acid amides and methyl esters are also readily hydrolyzed, but rates on arylamides are exceedingly low.</text>
        <dbReference type="EC" id="3.4.11.1"/>
    </reaction>
</comment>
<evidence type="ECO:0000256" key="2">
    <source>
        <dbReference type="ARBA" id="ARBA00000967"/>
    </source>
</evidence>
<keyword evidence="5 7" id="KW-0645">Protease</keyword>
<dbReference type="Pfam" id="PF00883">
    <property type="entry name" value="Peptidase_M17"/>
    <property type="match status" value="1"/>
</dbReference>
<dbReference type="Gene3D" id="3.40.220.10">
    <property type="entry name" value="Leucine Aminopeptidase, subunit E, domain 1"/>
    <property type="match status" value="1"/>
</dbReference>
<dbReference type="PRINTS" id="PR00481">
    <property type="entry name" value="LAMNOPPTDASE"/>
</dbReference>
<organism evidence="9 10">
    <name type="scientific">Candidatus Wallbacteria bacterium HGW-Wallbacteria-1</name>
    <dbReference type="NCBI Taxonomy" id="2013854"/>
    <lineage>
        <taxon>Bacteria</taxon>
        <taxon>Candidatus Walliibacteriota</taxon>
    </lineage>
</organism>
<feature type="binding site" evidence="7">
    <location>
        <position position="378"/>
    </location>
    <ligand>
        <name>Mn(2+)</name>
        <dbReference type="ChEBI" id="CHEBI:29035"/>
        <label>1</label>
    </ligand>
</feature>
<dbReference type="NCBIfam" id="NF002074">
    <property type="entry name" value="PRK00913.1-4"/>
    <property type="match status" value="1"/>
</dbReference>
<dbReference type="InterPro" id="IPR011356">
    <property type="entry name" value="Leucine_aapep/pepB"/>
</dbReference>
<comment type="subcellular location">
    <subcellularLocation>
        <location evidence="7">Cytoplasm</location>
    </subcellularLocation>
</comment>
<feature type="domain" description="Cytosol aminopeptidase" evidence="8">
    <location>
        <begin position="374"/>
        <end position="381"/>
    </location>
</feature>
<sequence length="548" mass="59250">MKNFKVMAQLWILTGTYSLIVEDNMPIPANLRITVSDNTKPSSAKALFIGCFKGEKPCGGAYDNIDNHAVRTMQEMVDSGEITGDYKEFTTLPLKGGNFDVAIVMGLGKKEDYSLDRFRSCAAKAARTLRKICTRSMALFTDSFGDFTLEEIASTAAEGVVMGLYKFPKIAKEDKNATKIQVEELVLIAPAEATERVKAAAERGSVIAFATNYARDLANLPANFATPEYLVEQAQAIAAEGNLTCTIHDREALEKIGAGGILSVARGSVKQPFLIEIEYSCGNPDAPTVALIGKGITFDSGGISIKPSDGMHLMKYDMHGSATVLGVMKIFGQIKPDVNILCLVPTCENMPDADAYRPGDVIRMYDGQHVEIISTDAEGRMLLADALAIAAERKVDLMVDVATLTGAIVVALGHIATGIFSNNAVLTREIIDAGLECDELAWEMPMFKEFEIQLGSMVADLKNSGGRAAGSCTAGLFLKKFVKDIPWIHMDIAGVAWMEEDSTLYNHKPYLPKKGATGVAVRTLNAFIRRIADSCGSDKSRLQEILKG</sequence>
<dbReference type="GO" id="GO:0070006">
    <property type="term" value="F:metalloaminopeptidase activity"/>
    <property type="evidence" value="ECO:0007669"/>
    <property type="project" value="InterPro"/>
</dbReference>
<comment type="similarity">
    <text evidence="3 7">Belongs to the peptidase M17 family.</text>
</comment>
<name>A0A2N1PV29_9BACT</name>
<evidence type="ECO:0000259" key="8">
    <source>
        <dbReference type="PROSITE" id="PS00631"/>
    </source>
</evidence>
<dbReference type="GO" id="GO:0006508">
    <property type="term" value="P:proteolysis"/>
    <property type="evidence" value="ECO:0007669"/>
    <property type="project" value="UniProtKB-KW"/>
</dbReference>
<dbReference type="NCBIfam" id="NF002073">
    <property type="entry name" value="PRK00913.1-2"/>
    <property type="match status" value="1"/>
</dbReference>
<dbReference type="PANTHER" id="PTHR11963:SF23">
    <property type="entry name" value="CYTOSOL AMINOPEPTIDASE"/>
    <property type="match status" value="1"/>
</dbReference>
<comment type="cofactor">
    <cofactor evidence="7">
        <name>Mn(2+)</name>
        <dbReference type="ChEBI" id="CHEBI:29035"/>
    </cofactor>
    <text evidence="7">Binds 2 manganese ions per subunit.</text>
</comment>
<feature type="binding site" evidence="7">
    <location>
        <position position="376"/>
    </location>
    <ligand>
        <name>Mn(2+)</name>
        <dbReference type="ChEBI" id="CHEBI:29035"/>
        <label>1</label>
    </ligand>
</feature>
<feature type="active site" evidence="7">
    <location>
        <position position="306"/>
    </location>
</feature>
<dbReference type="AlphaFoldDB" id="A0A2N1PV29"/>
<keyword evidence="6 7" id="KW-0378">Hydrolase</keyword>
<dbReference type="PROSITE" id="PS00631">
    <property type="entry name" value="CYTOSOL_AP"/>
    <property type="match status" value="1"/>
</dbReference>
<comment type="catalytic activity">
    <reaction evidence="2 7">
        <text>Release of an N-terminal amino acid, preferentially leucine, but not glutamic or aspartic acids.</text>
        <dbReference type="EC" id="3.4.11.10"/>
    </reaction>
</comment>
<evidence type="ECO:0000256" key="3">
    <source>
        <dbReference type="ARBA" id="ARBA00009528"/>
    </source>
</evidence>
<evidence type="ECO:0000313" key="10">
    <source>
        <dbReference type="Proteomes" id="UP000233256"/>
    </source>
</evidence>
<dbReference type="GO" id="GO:0030145">
    <property type="term" value="F:manganese ion binding"/>
    <property type="evidence" value="ECO:0007669"/>
    <property type="project" value="UniProtKB-UniRule"/>
</dbReference>
<evidence type="ECO:0000256" key="4">
    <source>
        <dbReference type="ARBA" id="ARBA00022438"/>
    </source>
</evidence>
<dbReference type="PANTHER" id="PTHR11963">
    <property type="entry name" value="LEUCINE AMINOPEPTIDASE-RELATED"/>
    <property type="match status" value="1"/>
</dbReference>
<feature type="binding site" evidence="7">
    <location>
        <position position="378"/>
    </location>
    <ligand>
        <name>Mn(2+)</name>
        <dbReference type="ChEBI" id="CHEBI:29035"/>
        <label>2</label>
    </ligand>
</feature>
<dbReference type="CDD" id="cd00433">
    <property type="entry name" value="Peptidase_M17"/>
    <property type="match status" value="1"/>
</dbReference>
<dbReference type="Pfam" id="PF02789">
    <property type="entry name" value="Peptidase_M17_N"/>
    <property type="match status" value="1"/>
</dbReference>
<dbReference type="InterPro" id="IPR023042">
    <property type="entry name" value="Peptidase_M17_leu_NH2_pept"/>
</dbReference>
<feature type="active site" evidence="7">
    <location>
        <position position="380"/>
    </location>
</feature>
<comment type="caution">
    <text evidence="9">The sequence shown here is derived from an EMBL/GenBank/DDBJ whole genome shotgun (WGS) entry which is preliminary data.</text>
</comment>
<feature type="binding site" evidence="7">
    <location>
        <position position="294"/>
    </location>
    <ligand>
        <name>Mn(2+)</name>
        <dbReference type="ChEBI" id="CHEBI:29035"/>
        <label>2</label>
    </ligand>
</feature>
<dbReference type="SUPFAM" id="SSF53187">
    <property type="entry name" value="Zn-dependent exopeptidases"/>
    <property type="match status" value="1"/>
</dbReference>
<evidence type="ECO:0000313" key="9">
    <source>
        <dbReference type="EMBL" id="PKK92152.1"/>
    </source>
</evidence>
<evidence type="ECO:0000256" key="5">
    <source>
        <dbReference type="ARBA" id="ARBA00022670"/>
    </source>
</evidence>
<keyword evidence="4 7" id="KW-0031">Aminopeptidase</keyword>